<keyword evidence="4" id="KW-1185">Reference proteome</keyword>
<evidence type="ECO:0000256" key="2">
    <source>
        <dbReference type="SAM" id="SignalP"/>
    </source>
</evidence>
<protein>
    <submittedName>
        <fullName evidence="3">Uncharacterized protein</fullName>
    </submittedName>
</protein>
<dbReference type="AlphaFoldDB" id="A0A9Q3CWH8"/>
<dbReference type="Proteomes" id="UP000765509">
    <property type="component" value="Unassembled WGS sequence"/>
</dbReference>
<accession>A0A9Q3CWH8</accession>
<dbReference type="OrthoDB" id="2501064at2759"/>
<reference evidence="3" key="1">
    <citation type="submission" date="2021-03" db="EMBL/GenBank/DDBJ databases">
        <title>Draft genome sequence of rust myrtle Austropuccinia psidii MF-1, a brazilian biotype.</title>
        <authorList>
            <person name="Quecine M.C."/>
            <person name="Pachon D.M.R."/>
            <person name="Bonatelli M.L."/>
            <person name="Correr F.H."/>
            <person name="Franceschini L.M."/>
            <person name="Leite T.F."/>
            <person name="Margarido G.R.A."/>
            <person name="Almeida C.A."/>
            <person name="Ferrarezi J.A."/>
            <person name="Labate C.A."/>
        </authorList>
    </citation>
    <scope>NUCLEOTIDE SEQUENCE</scope>
    <source>
        <strain evidence="3">MF-1</strain>
    </source>
</reference>
<keyword evidence="2" id="KW-0732">Signal</keyword>
<proteinExistence type="predicted"/>
<evidence type="ECO:0000256" key="1">
    <source>
        <dbReference type="SAM" id="MobiDB-lite"/>
    </source>
</evidence>
<name>A0A9Q3CWH8_9BASI</name>
<dbReference type="EMBL" id="AVOT02010238">
    <property type="protein sequence ID" value="MBW0489741.1"/>
    <property type="molecule type" value="Genomic_DNA"/>
</dbReference>
<feature type="signal peptide" evidence="2">
    <location>
        <begin position="1"/>
        <end position="19"/>
    </location>
</feature>
<feature type="region of interest" description="Disordered" evidence="1">
    <location>
        <begin position="440"/>
        <end position="576"/>
    </location>
</feature>
<feature type="region of interest" description="Disordered" evidence="1">
    <location>
        <begin position="318"/>
        <end position="390"/>
    </location>
</feature>
<comment type="caution">
    <text evidence="3">The sequence shown here is derived from an EMBL/GenBank/DDBJ whole genome shotgun (WGS) entry which is preliminary data.</text>
</comment>
<feature type="compositionally biased region" description="Basic residues" evidence="1">
    <location>
        <begin position="526"/>
        <end position="539"/>
    </location>
</feature>
<sequence>MLRTIGVLILLRCFDQVNSSLLEAGSLSHLEPVAELKEITSQGLKLDGEPPLLTPSQPGTVLKVESKPKPQDLAASCIKGTSSTFQDSQEGPSNPLMDVNSRSLEGRAIEQLGGFQLGTDVSRGFYKYKRLKAFEDIYTPPLSFVNGNAFISDDYETDIEKIDQFRRLCDFSNSLQTGQKDPKITCMKSYSGLDVFTPNDIARQSSTKNSNLLTLKTERANEDLKGGKSNTLQFKKKVLHDKLNINIGHEDTETQPPALKSVVGTKYNNDIKPALDPETSWQHAFLQKQALTENEINGSLDRNDIVKPQEKFLYKTQLTASNSNPVDRTVTSEEKSMERLKSQLTQTQPPRSKEKSVAMKQDSWIVVASGKNKKGSQSKPQPNNTQKHVQPGIDGLAIASQPELSELDKIEIRAQSQLRDEKSSSSEKPQYSFFKANTRVRVDKSPVSFHSKNLDKQRQEESSVVEITPNAQESSEMSSQEEKHTMNSDSIESLVRVKSGRSESNLPLEKTGPATSTEINQIPLKRDRKKRKSRRKKKVLEKNAELENDTDPSGDKTQPESKKHQLTPGLFKLQGRTSSGLSDFSLKANDKLPLNEHPKTYKPLPELQYTANCDTDNDADLWQSQLHMSPVNPNSLCPFLSEKATTVLQRKWNLWKGDVFPSAFSPWEQGREDGEIYLGFQKEYKTLKSETNELQETLQEHLQVSDKTQNLSLSDIEEEFFPRLQESWNLDKERFIAKLQAIQNDFGDINEFHRRLWTLSRQIFEHTIVQNWKSIKNHLIENQEFSKSDVEDIETTYQLSTRFHDPMKFLELSNRNLKVMNRSNETQNKIKVLLQKVLGNREAQIRIATAQYLIGSGNSPNWWAKTDYIQRIKGNGLSFWHVVAVGETLDFGKAEFAPIKDPKVRSKLLGLITSVFDRKELKVVPWYVSPERAFLNKVFPEFDHRMNVLLNEGRCLSVKNLYTITLVNKTNHHITRSVTHEWEDILHFRHKGIATQFMAEMLQYGLTPKPKNEQQWIELVDTFSDLFTEEQRDFVIKFFCSRRQRSQR</sequence>
<organism evidence="3 4">
    <name type="scientific">Austropuccinia psidii MF-1</name>
    <dbReference type="NCBI Taxonomy" id="1389203"/>
    <lineage>
        <taxon>Eukaryota</taxon>
        <taxon>Fungi</taxon>
        <taxon>Dikarya</taxon>
        <taxon>Basidiomycota</taxon>
        <taxon>Pucciniomycotina</taxon>
        <taxon>Pucciniomycetes</taxon>
        <taxon>Pucciniales</taxon>
        <taxon>Sphaerophragmiaceae</taxon>
        <taxon>Austropuccinia</taxon>
    </lineage>
</organism>
<evidence type="ECO:0000313" key="4">
    <source>
        <dbReference type="Proteomes" id="UP000765509"/>
    </source>
</evidence>
<gene>
    <name evidence="3" type="ORF">O181_029456</name>
</gene>
<feature type="chain" id="PRO_5040357853" evidence="2">
    <location>
        <begin position="20"/>
        <end position="1048"/>
    </location>
</feature>
<feature type="compositionally biased region" description="Polar residues" evidence="1">
    <location>
        <begin position="377"/>
        <end position="388"/>
    </location>
</feature>
<feature type="compositionally biased region" description="Basic and acidic residues" evidence="1">
    <location>
        <begin position="553"/>
        <end position="563"/>
    </location>
</feature>
<feature type="compositionally biased region" description="Basic and acidic residues" evidence="1">
    <location>
        <begin position="452"/>
        <end position="461"/>
    </location>
</feature>
<feature type="compositionally biased region" description="Basic and acidic residues" evidence="1">
    <location>
        <begin position="330"/>
        <end position="341"/>
    </location>
</feature>
<evidence type="ECO:0000313" key="3">
    <source>
        <dbReference type="EMBL" id="MBW0489741.1"/>
    </source>
</evidence>